<reference evidence="1" key="1">
    <citation type="submission" date="2015-06" db="EMBL/GenBank/DDBJ databases">
        <authorList>
            <person name="Nguyen H."/>
        </authorList>
    </citation>
    <scope>NUCLEOTIDE SEQUENCE</scope>
    <source>
        <strain evidence="1">DAOM 180753</strain>
    </source>
</reference>
<dbReference type="EMBL" id="LACB01000700">
    <property type="protein sequence ID" value="KAJ9481715.1"/>
    <property type="molecule type" value="Genomic_DNA"/>
</dbReference>
<proteinExistence type="predicted"/>
<evidence type="ECO:0000313" key="1">
    <source>
        <dbReference type="EMBL" id="KAJ9481715.1"/>
    </source>
</evidence>
<sequence>QVRLKVHRSGSLDQSQGSTKINQDVFIKSPNFLYQ</sequence>
<evidence type="ECO:0000313" key="2">
    <source>
        <dbReference type="Proteomes" id="UP001227192"/>
    </source>
</evidence>
<keyword evidence="2" id="KW-1185">Reference proteome</keyword>
<organism evidence="1 2">
    <name type="scientific">Penicillium thymicola</name>
    <dbReference type="NCBI Taxonomy" id="293382"/>
    <lineage>
        <taxon>Eukaryota</taxon>
        <taxon>Fungi</taxon>
        <taxon>Dikarya</taxon>
        <taxon>Ascomycota</taxon>
        <taxon>Pezizomycotina</taxon>
        <taxon>Eurotiomycetes</taxon>
        <taxon>Eurotiomycetidae</taxon>
        <taxon>Eurotiales</taxon>
        <taxon>Aspergillaceae</taxon>
        <taxon>Penicillium</taxon>
    </lineage>
</organism>
<protein>
    <submittedName>
        <fullName evidence="1">Uncharacterized protein</fullName>
    </submittedName>
</protein>
<accession>A0AAI9T7K6</accession>
<name>A0AAI9T7K6_PENTH</name>
<dbReference type="AlphaFoldDB" id="A0AAI9T7K6"/>
<dbReference type="Proteomes" id="UP001227192">
    <property type="component" value="Unassembled WGS sequence"/>
</dbReference>
<reference evidence="1" key="2">
    <citation type="journal article" date="2016" name="Fungal Biol.">
        <title>Ochratoxin A production by Penicillium thymicola.</title>
        <authorList>
            <person name="Nguyen H.D.T."/>
            <person name="McMullin D.R."/>
            <person name="Ponomareva E."/>
            <person name="Riley R."/>
            <person name="Pomraning K.R."/>
            <person name="Baker S.E."/>
            <person name="Seifert K.A."/>
        </authorList>
    </citation>
    <scope>NUCLEOTIDE SEQUENCE</scope>
    <source>
        <strain evidence="1">DAOM 180753</strain>
    </source>
</reference>
<feature type="non-terminal residue" evidence="1">
    <location>
        <position position="1"/>
    </location>
</feature>
<comment type="caution">
    <text evidence="1">The sequence shown here is derived from an EMBL/GenBank/DDBJ whole genome shotgun (WGS) entry which is preliminary data.</text>
</comment>
<gene>
    <name evidence="1" type="ORF">VN97_g11756</name>
</gene>